<dbReference type="HOGENOM" id="CLU_2049797_0_0_1"/>
<dbReference type="EMBL" id="JH658092">
    <property type="protein sequence ID" value="EXM14027.1"/>
    <property type="molecule type" value="Genomic_DNA"/>
</dbReference>
<dbReference type="Proteomes" id="UP000030701">
    <property type="component" value="Unassembled WGS sequence"/>
</dbReference>
<reference evidence="1" key="2">
    <citation type="submission" date="2012-05" db="EMBL/GenBank/DDBJ databases">
        <title>The Genome Annotation of Fusarium oxysporum Cotton.</title>
        <authorList>
            <consortium name="The Broad Institute Genomics Platform"/>
            <person name="Ma L.-J."/>
            <person name="Corby-Kistler H."/>
            <person name="Broz K."/>
            <person name="Gale L.R."/>
            <person name="Jonkers W."/>
            <person name="O'Donnell K."/>
            <person name="Ploetz R."/>
            <person name="Steinberg C."/>
            <person name="Schwartz D.C."/>
            <person name="VanEtten H."/>
            <person name="Zhou S."/>
            <person name="Young S.K."/>
            <person name="Zeng Q."/>
            <person name="Gargeya S."/>
            <person name="Fitzgerald M."/>
            <person name="Abouelleil A."/>
            <person name="Alvarado L."/>
            <person name="Chapman S.B."/>
            <person name="Gainer-Dewar J."/>
            <person name="Goldberg J."/>
            <person name="Griggs A."/>
            <person name="Gujja S."/>
            <person name="Hansen M."/>
            <person name="Howarth C."/>
            <person name="Imamovic A."/>
            <person name="Ireland A."/>
            <person name="Larimer J."/>
            <person name="McCowan C."/>
            <person name="Murphy C."/>
            <person name="Pearson M."/>
            <person name="Poon T.W."/>
            <person name="Priest M."/>
            <person name="Roberts A."/>
            <person name="Saif S."/>
            <person name="Shea T."/>
            <person name="Sykes S."/>
            <person name="Wortman J."/>
            <person name="Nusbaum C."/>
            <person name="Birren B."/>
        </authorList>
    </citation>
    <scope>NUCLEOTIDE SEQUENCE</scope>
    <source>
        <strain evidence="1">25433</strain>
    </source>
</reference>
<sequence>MTDYSEPDLVYLLERLVSLNYKSLPKSRRKAPVTNESWGTAACQKRRLQKLKGQKPYYKASRALYKCSTCENQCIACHAGIDYQSPEETSTKVSVGGGSWMEIQINPAESGSAASRICFV</sequence>
<name>X0KYZ0_FUSOX</name>
<gene>
    <name evidence="1" type="ORF">FOTG_17542</name>
</gene>
<proteinExistence type="predicted"/>
<protein>
    <submittedName>
        <fullName evidence="1">Uncharacterized protein</fullName>
    </submittedName>
</protein>
<reference evidence="1" key="1">
    <citation type="submission" date="2011-11" db="EMBL/GenBank/DDBJ databases">
        <title>The Genome Sequence of Fusarium oxysporum Cotton.</title>
        <authorList>
            <consortium name="The Broad Institute Genome Sequencing Platform"/>
            <person name="Ma L.-J."/>
            <person name="Gale L.R."/>
            <person name="Schwartz D.C."/>
            <person name="Zhou S."/>
            <person name="Corby-Kistler H."/>
            <person name="Young S.K."/>
            <person name="Zeng Q."/>
            <person name="Gargeya S."/>
            <person name="Fitzgerald M."/>
            <person name="Haas B."/>
            <person name="Abouelleil A."/>
            <person name="Alvarado L."/>
            <person name="Arachchi H.M."/>
            <person name="Berlin A."/>
            <person name="Brown A."/>
            <person name="Chapman S.B."/>
            <person name="Chen Z."/>
            <person name="Dunbar C."/>
            <person name="Freedman E."/>
            <person name="Gearin G."/>
            <person name="Goldberg J."/>
            <person name="Griggs A."/>
            <person name="Gujja S."/>
            <person name="Heiman D."/>
            <person name="Howarth C."/>
            <person name="Larson L."/>
            <person name="Lui A."/>
            <person name="MacDonald P.J.P."/>
            <person name="Montmayeur A."/>
            <person name="Murphy C."/>
            <person name="Neiman D."/>
            <person name="Pearson M."/>
            <person name="Priest M."/>
            <person name="Roberts A."/>
            <person name="Saif S."/>
            <person name="Shea T."/>
            <person name="Shenoy N."/>
            <person name="Sisk P."/>
            <person name="Stolte C."/>
            <person name="Sykes S."/>
            <person name="Wortman J."/>
            <person name="Nusbaum C."/>
            <person name="Birren B."/>
        </authorList>
    </citation>
    <scope>NUCLEOTIDE SEQUENCE [LARGE SCALE GENOMIC DNA]</scope>
    <source>
        <strain evidence="1">25433</strain>
    </source>
</reference>
<dbReference type="AlphaFoldDB" id="X0KYZ0"/>
<organism evidence="1">
    <name type="scientific">Fusarium oxysporum f. sp. vasinfectum 25433</name>
    <dbReference type="NCBI Taxonomy" id="1089449"/>
    <lineage>
        <taxon>Eukaryota</taxon>
        <taxon>Fungi</taxon>
        <taxon>Dikarya</taxon>
        <taxon>Ascomycota</taxon>
        <taxon>Pezizomycotina</taxon>
        <taxon>Sordariomycetes</taxon>
        <taxon>Hypocreomycetidae</taxon>
        <taxon>Hypocreales</taxon>
        <taxon>Nectriaceae</taxon>
        <taxon>Fusarium</taxon>
        <taxon>Fusarium oxysporum species complex</taxon>
    </lineage>
</organism>
<dbReference type="OrthoDB" id="5115562at2759"/>
<evidence type="ECO:0000313" key="1">
    <source>
        <dbReference type="EMBL" id="EXM14027.1"/>
    </source>
</evidence>
<accession>X0KYZ0</accession>